<dbReference type="RefSeq" id="WP_162658638.1">
    <property type="nucleotide sequence ID" value="NZ_LR593887.1"/>
</dbReference>
<dbReference type="InParanoid" id="A0A6C2YQT4"/>
<dbReference type="Pfam" id="PF04168">
    <property type="entry name" value="Alpha-E"/>
    <property type="match status" value="1"/>
</dbReference>
<dbReference type="EMBL" id="LR586016">
    <property type="protein sequence ID" value="VIP03519.1"/>
    <property type="molecule type" value="Genomic_DNA"/>
</dbReference>
<keyword evidence="5" id="KW-1185">Reference proteome</keyword>
<dbReference type="Gene3D" id="3.40.50.11290">
    <property type="match status" value="1"/>
</dbReference>
<evidence type="ECO:0000313" key="5">
    <source>
        <dbReference type="Proteomes" id="UP000464378"/>
    </source>
</evidence>
<dbReference type="SUPFAM" id="SSF56059">
    <property type="entry name" value="Glutathione synthetase ATP-binding domain-like"/>
    <property type="match status" value="1"/>
</dbReference>
<protein>
    <submittedName>
        <fullName evidence="4">Uncharacterized protein</fullName>
    </submittedName>
</protein>
<evidence type="ECO:0000259" key="3">
    <source>
        <dbReference type="Pfam" id="PF14403"/>
    </source>
</evidence>
<feature type="region of interest" description="Disordered" evidence="1">
    <location>
        <begin position="1"/>
        <end position="78"/>
    </location>
</feature>
<sequence length="918" mass="102636">MATPSSAADSPTPSNDRPNSSESRESSELAPASPPTLSPEAALQSQQLPGMAQEQQLSVPLPPSAPRPAASPKTPVTPWDYSAPHGFFDEVHDAAGAPRPHWQPLLQALDALGPDDFAKRWEEGLRVLQSNGVTYNVYGDPNGMERPWALDPIPLMISAADWRTIEQAVQQRATLLNLILADLLGPQTLIHERLLPPELVFAHSGFLRPCHGHANAPSVYLNLYAAEVVRSPEGQWWIMGDRTQSPSGAGYALENRVVLSRMMPDVLHDCSVRGLGTYVQDLREMLVNLARTNRDNPRIVLWTPGPYNETYFEHAYLARHLGITLVEGGDLTVRDNVVYLKTLSGLLPVDVILRRLDDSFCDPLELRGDSTLGIPGLVQAIRSGQVMVANALGTGLLDTPAIMAFLPILCRRLLGEELKIPSVATWWCGHQQPLQYVLDHLDTLVIKPAFSNTRNQSLFPARMSAAEKAALRAKIQAHPHQWVAQETVKLATSPIWEQSHFDARHWMLRVHAVSNPNGYRVMAGGLTRFSAMPQTQEVSMQRGGGSKDTWVLGDAPVMPPMRPRRAAPTRPIDINRSSFDLPSRVADNLYWLGRYIERVESDVRILRVALNRFAEQWTDTPTSSLNVVLQMLMRLNIVPDDLLARPHEDNRDRIQQELLSVILDPNRPGNLQDTVNRVFRIAWLVRDRISKDAWNVLNQLDQAFAQPELLESLEVSSAMELLDQAIVNLMAFSGLVAESMTRSQGWRFLDIGRRIEWAMQKTERLYVSLVDATDQELDQLQLLLELGDSSMTYRARYLTLLQTDLVLDLLLIDEANPRSIGFQLARLHEHIENLPYRPGDARRSPESRLALDSLTKIRLADVDELIWTDASGHRPHLNRLLARLRANLPNLSDALTASYLSYAVPIRSLTATSPEPVP</sequence>
<feature type="compositionally biased region" description="Polar residues" evidence="1">
    <location>
        <begin position="44"/>
        <end position="57"/>
    </location>
</feature>
<dbReference type="Proteomes" id="UP000464378">
    <property type="component" value="Chromosome"/>
</dbReference>
<evidence type="ECO:0000256" key="1">
    <source>
        <dbReference type="SAM" id="MobiDB-lite"/>
    </source>
</evidence>
<reference evidence="4" key="1">
    <citation type="submission" date="2019-04" db="EMBL/GenBank/DDBJ databases">
        <authorList>
            <consortium name="Science for Life Laboratories"/>
        </authorList>
    </citation>
    <scope>NUCLEOTIDE SEQUENCE</scope>
    <source>
        <strain evidence="4">MBLW1</strain>
    </source>
</reference>
<feature type="domain" description="DUF403" evidence="2">
    <location>
        <begin position="581"/>
        <end position="900"/>
    </location>
</feature>
<dbReference type="AlphaFoldDB" id="A0A6C2YQT4"/>
<name>A0A6C2YQT4_9BACT</name>
<dbReference type="KEGG" id="tim:GMBLW1_04410"/>
<dbReference type="Gene3D" id="3.30.1490.270">
    <property type="match status" value="1"/>
</dbReference>
<dbReference type="InterPro" id="IPR025841">
    <property type="entry name" value="CP_ATPgrasp_2"/>
</dbReference>
<accession>A0A6C2YQT4</accession>
<dbReference type="EMBL" id="LR593887">
    <property type="protein sequence ID" value="VTS04406.1"/>
    <property type="molecule type" value="Genomic_DNA"/>
</dbReference>
<dbReference type="Pfam" id="PF14403">
    <property type="entry name" value="CP_ATPgrasp_2"/>
    <property type="match status" value="1"/>
</dbReference>
<dbReference type="PANTHER" id="PTHR34595">
    <property type="entry name" value="BLR5612 PROTEIN"/>
    <property type="match status" value="1"/>
</dbReference>
<gene>
    <name evidence="4" type="ORF">GMBLW1_04410</name>
</gene>
<organism evidence="4">
    <name type="scientific">Tuwongella immobilis</name>
    <dbReference type="NCBI Taxonomy" id="692036"/>
    <lineage>
        <taxon>Bacteria</taxon>
        <taxon>Pseudomonadati</taxon>
        <taxon>Planctomycetota</taxon>
        <taxon>Planctomycetia</taxon>
        <taxon>Gemmatales</taxon>
        <taxon>Gemmataceae</taxon>
        <taxon>Tuwongella</taxon>
    </lineage>
</organism>
<proteinExistence type="predicted"/>
<dbReference type="InterPro" id="IPR051680">
    <property type="entry name" value="ATP-dep_Glu-Cys_Ligase-2"/>
</dbReference>
<dbReference type="PANTHER" id="PTHR34595:SF2">
    <property type="entry name" value="BLR2978 PROTEIN"/>
    <property type="match status" value="1"/>
</dbReference>
<evidence type="ECO:0000259" key="2">
    <source>
        <dbReference type="Pfam" id="PF04168"/>
    </source>
</evidence>
<feature type="compositionally biased region" description="Low complexity" evidence="1">
    <location>
        <begin position="1"/>
        <end position="14"/>
    </location>
</feature>
<dbReference type="InterPro" id="IPR007296">
    <property type="entry name" value="DUF403"/>
</dbReference>
<feature type="domain" description="Circularly permuted ATP-grasp type 2" evidence="3">
    <location>
        <begin position="154"/>
        <end position="529"/>
    </location>
</feature>
<evidence type="ECO:0000313" key="4">
    <source>
        <dbReference type="EMBL" id="VIP03519.1"/>
    </source>
</evidence>